<accession>A0ABV5CRJ8</accession>
<dbReference type="GO" id="GO:0016301">
    <property type="term" value="F:kinase activity"/>
    <property type="evidence" value="ECO:0007669"/>
    <property type="project" value="UniProtKB-KW"/>
</dbReference>
<name>A0ABV5CRJ8_9ACTN</name>
<feature type="transmembrane region" description="Helical" evidence="4">
    <location>
        <begin position="159"/>
        <end position="179"/>
    </location>
</feature>
<dbReference type="PANTHER" id="PTHR24421">
    <property type="entry name" value="NITRATE/NITRITE SENSOR PROTEIN NARX-RELATED"/>
    <property type="match status" value="1"/>
</dbReference>
<feature type="transmembrane region" description="Helical" evidence="4">
    <location>
        <begin position="109"/>
        <end position="127"/>
    </location>
</feature>
<protein>
    <submittedName>
        <fullName evidence="6">Histidine kinase</fullName>
    </submittedName>
</protein>
<dbReference type="Gene3D" id="3.30.565.10">
    <property type="entry name" value="Histidine kinase-like ATPase, C-terminal domain"/>
    <property type="match status" value="1"/>
</dbReference>
<keyword evidence="2 6" id="KW-0418">Kinase</keyword>
<dbReference type="InterPro" id="IPR036890">
    <property type="entry name" value="HATPase_C_sf"/>
</dbReference>
<dbReference type="Gene3D" id="1.20.5.1930">
    <property type="match status" value="1"/>
</dbReference>
<organism evidence="6 7">
    <name type="scientific">Polymorphospora lycopeni</name>
    <dbReference type="NCBI Taxonomy" id="3140240"/>
    <lineage>
        <taxon>Bacteria</taxon>
        <taxon>Bacillati</taxon>
        <taxon>Actinomycetota</taxon>
        <taxon>Actinomycetes</taxon>
        <taxon>Micromonosporales</taxon>
        <taxon>Micromonosporaceae</taxon>
        <taxon>Polymorphospora</taxon>
    </lineage>
</organism>
<dbReference type="InterPro" id="IPR011712">
    <property type="entry name" value="Sig_transdc_His_kin_sub3_dim/P"/>
</dbReference>
<feature type="transmembrane region" description="Helical" evidence="4">
    <location>
        <begin position="20"/>
        <end position="43"/>
    </location>
</feature>
<dbReference type="PANTHER" id="PTHR24421:SF63">
    <property type="entry name" value="SENSOR HISTIDINE KINASE DESK"/>
    <property type="match status" value="1"/>
</dbReference>
<dbReference type="Pfam" id="PF07730">
    <property type="entry name" value="HisKA_3"/>
    <property type="match status" value="1"/>
</dbReference>
<keyword evidence="3" id="KW-0902">Two-component regulatory system</keyword>
<proteinExistence type="predicted"/>
<evidence type="ECO:0000259" key="5">
    <source>
        <dbReference type="Pfam" id="PF07730"/>
    </source>
</evidence>
<evidence type="ECO:0000313" key="7">
    <source>
        <dbReference type="Proteomes" id="UP001582793"/>
    </source>
</evidence>
<dbReference type="Proteomes" id="UP001582793">
    <property type="component" value="Unassembled WGS sequence"/>
</dbReference>
<feature type="transmembrane region" description="Helical" evidence="4">
    <location>
        <begin position="49"/>
        <end position="71"/>
    </location>
</feature>
<keyword evidence="4" id="KW-0472">Membrane</keyword>
<gene>
    <name evidence="6" type="ORF">AAFH96_16150</name>
</gene>
<evidence type="ECO:0000256" key="4">
    <source>
        <dbReference type="SAM" id="Phobius"/>
    </source>
</evidence>
<dbReference type="InterPro" id="IPR050482">
    <property type="entry name" value="Sensor_HK_TwoCompSys"/>
</dbReference>
<sequence length="402" mass="42553">MRSLTGWWRGRGQPERFDLYTRLSMYSVVCFEPLVVLAVLSPVRDAGRILPILVLSVAHAVVCLLLTRAGLDSYLGRRPRPVGLAVAGGVLTLAGTGLALLLLPTLEESPAKTAAFLVFAGYFYAALSTAVPPRVSLLALLAGVPCTFVVGRADGLTPQRAVGITIALVAVFVAGYVSFRLSAWMLGVVWQLDQSRQVQARLAVAEERLRFARDLHDVLGRNLSVVALKSELAAKFAARGRTEAVTEMLEVRRIAQESLTEVREVVRGYRSPDLEAELAGARSVLAAAGVDCQVLVDGTGLPPDAQATLGWVVREGTTNVLRHTDANECVISLRTDGRKTGTVTLTMDNDGVPAGRPAEFGSGLQGLAERLAAVGGTMSAGPAAPGRFRLTARLPLGAAVAP</sequence>
<keyword evidence="4" id="KW-0812">Transmembrane</keyword>
<evidence type="ECO:0000256" key="1">
    <source>
        <dbReference type="ARBA" id="ARBA00022679"/>
    </source>
</evidence>
<keyword evidence="7" id="KW-1185">Reference proteome</keyword>
<evidence type="ECO:0000313" key="6">
    <source>
        <dbReference type="EMBL" id="MFB6394626.1"/>
    </source>
</evidence>
<feature type="domain" description="Signal transduction histidine kinase subgroup 3 dimerisation and phosphoacceptor" evidence="5">
    <location>
        <begin position="207"/>
        <end position="273"/>
    </location>
</feature>
<comment type="caution">
    <text evidence="6">The sequence shown here is derived from an EMBL/GenBank/DDBJ whole genome shotgun (WGS) entry which is preliminary data.</text>
</comment>
<dbReference type="EMBL" id="JBCGDC010000041">
    <property type="protein sequence ID" value="MFB6394626.1"/>
    <property type="molecule type" value="Genomic_DNA"/>
</dbReference>
<evidence type="ECO:0000256" key="2">
    <source>
        <dbReference type="ARBA" id="ARBA00022777"/>
    </source>
</evidence>
<keyword evidence="1" id="KW-0808">Transferase</keyword>
<keyword evidence="4" id="KW-1133">Transmembrane helix</keyword>
<feature type="transmembrane region" description="Helical" evidence="4">
    <location>
        <begin position="83"/>
        <end position="103"/>
    </location>
</feature>
<dbReference type="RefSeq" id="WP_375734725.1">
    <property type="nucleotide sequence ID" value="NZ_JBCGDC010000041.1"/>
</dbReference>
<dbReference type="CDD" id="cd16917">
    <property type="entry name" value="HATPase_UhpB-NarQ-NarX-like"/>
    <property type="match status" value="1"/>
</dbReference>
<reference evidence="6 7" key="1">
    <citation type="submission" date="2024-04" db="EMBL/GenBank/DDBJ databases">
        <title>Polymorphospora sp. isolated from Baiyangdian Lake in Xiong'an New Area.</title>
        <authorList>
            <person name="Zhang X."/>
            <person name="Liu J."/>
        </authorList>
    </citation>
    <scope>NUCLEOTIDE SEQUENCE [LARGE SCALE GENOMIC DNA]</scope>
    <source>
        <strain evidence="6 7">2-325</strain>
    </source>
</reference>
<evidence type="ECO:0000256" key="3">
    <source>
        <dbReference type="ARBA" id="ARBA00023012"/>
    </source>
</evidence>